<keyword evidence="3" id="KW-1185">Reference proteome</keyword>
<dbReference type="AlphaFoldDB" id="A0A6B2JGR5"/>
<dbReference type="RefSeq" id="WP_163890665.1">
    <property type="nucleotide sequence ID" value="NZ_JAAFYS010000001.1"/>
</dbReference>
<dbReference type="Proteomes" id="UP000474757">
    <property type="component" value="Unassembled WGS sequence"/>
</dbReference>
<evidence type="ECO:0000256" key="1">
    <source>
        <dbReference type="ARBA" id="ARBA00022729"/>
    </source>
</evidence>
<comment type="caution">
    <text evidence="2">The sequence shown here is derived from an EMBL/GenBank/DDBJ whole genome shotgun (WGS) entry which is preliminary data.</text>
</comment>
<reference evidence="2 3" key="1">
    <citation type="submission" date="2020-02" db="EMBL/GenBank/DDBJ databases">
        <title>Pseudoroseicyclus tamarix, sp. nov., isolated from offshore sediment of a Tamarix chinensis forest.</title>
        <authorList>
            <person name="Gai Y."/>
        </authorList>
    </citation>
    <scope>NUCLEOTIDE SEQUENCE [LARGE SCALE GENOMIC DNA]</scope>
    <source>
        <strain evidence="2 3">CLL3-39</strain>
    </source>
</reference>
<evidence type="ECO:0000313" key="2">
    <source>
        <dbReference type="EMBL" id="NDV00391.1"/>
    </source>
</evidence>
<dbReference type="InterPro" id="IPR013517">
    <property type="entry name" value="FG-GAP"/>
</dbReference>
<dbReference type="SUPFAM" id="SSF69318">
    <property type="entry name" value="Integrin alpha N-terminal domain"/>
    <property type="match status" value="1"/>
</dbReference>
<organism evidence="2 3">
    <name type="scientific">Pseudoroseicyclus tamaricis</name>
    <dbReference type="NCBI Taxonomy" id="2705421"/>
    <lineage>
        <taxon>Bacteria</taxon>
        <taxon>Pseudomonadati</taxon>
        <taxon>Pseudomonadota</taxon>
        <taxon>Alphaproteobacteria</taxon>
        <taxon>Rhodobacterales</taxon>
        <taxon>Paracoccaceae</taxon>
        <taxon>Pseudoroseicyclus</taxon>
    </lineage>
</organism>
<sequence>MRAAALLGLLVWGTAALPQEAPARVLSASYGEPTGRYDHGILGDAIEWGALTFQLEGAAPRRLRLPETRVFEDIAPRLADMDGDGSPEAVVVESDLSLGARLAVYGPEGLVAATEFIGQSHRWLAPVGAADLDGDGRLELAYVDRPHLARILRVVRQEGERLVEVAALEGVTNHRIGEDHISGGIRECGGLPEMIVASPDWATILSVTMADGALAAREIGPATGPASFAAALAC</sequence>
<name>A0A6B2JGR5_9RHOB</name>
<dbReference type="Pfam" id="PF13517">
    <property type="entry name" value="FG-GAP_3"/>
    <property type="match status" value="1"/>
</dbReference>
<protein>
    <submittedName>
        <fullName evidence="2">VCBS repeat-containing protein</fullName>
    </submittedName>
</protein>
<accession>A0A6B2JGR5</accession>
<dbReference type="EMBL" id="JAAGAB010000001">
    <property type="protein sequence ID" value="NDV00391.1"/>
    <property type="molecule type" value="Genomic_DNA"/>
</dbReference>
<evidence type="ECO:0000313" key="3">
    <source>
        <dbReference type="Proteomes" id="UP000474757"/>
    </source>
</evidence>
<keyword evidence="1" id="KW-0732">Signal</keyword>
<gene>
    <name evidence="2" type="ORF">GZA08_05325</name>
</gene>
<proteinExistence type="predicted"/>
<dbReference type="InterPro" id="IPR028994">
    <property type="entry name" value="Integrin_alpha_N"/>
</dbReference>